<gene>
    <name evidence="13" type="ORF">MUB46_19825</name>
</gene>
<dbReference type="InterPro" id="IPR010920">
    <property type="entry name" value="LSM_dom_sf"/>
</dbReference>
<organism evidence="13 14">
    <name type="scientific">Microbaculum marinisediminis</name>
    <dbReference type="NCBI Taxonomy" id="2931392"/>
    <lineage>
        <taxon>Bacteria</taxon>
        <taxon>Pseudomonadati</taxon>
        <taxon>Pseudomonadota</taxon>
        <taxon>Alphaproteobacteria</taxon>
        <taxon>Hyphomicrobiales</taxon>
        <taxon>Tepidamorphaceae</taxon>
        <taxon>Microbaculum</taxon>
    </lineage>
</organism>
<feature type="signal peptide" evidence="9">
    <location>
        <begin position="1"/>
        <end position="34"/>
    </location>
</feature>
<feature type="transmembrane region" description="Helical" evidence="8">
    <location>
        <begin position="466"/>
        <end position="487"/>
    </location>
</feature>
<dbReference type="SUPFAM" id="SSF50182">
    <property type="entry name" value="Sm-like ribonucleoproteins"/>
    <property type="match status" value="1"/>
</dbReference>
<evidence type="ECO:0000259" key="11">
    <source>
        <dbReference type="Pfam" id="PF21082"/>
    </source>
</evidence>
<evidence type="ECO:0000259" key="10">
    <source>
        <dbReference type="Pfam" id="PF00924"/>
    </source>
</evidence>
<dbReference type="AlphaFoldDB" id="A0AAW5R6I0"/>
<evidence type="ECO:0000256" key="5">
    <source>
        <dbReference type="ARBA" id="ARBA00022989"/>
    </source>
</evidence>
<name>A0AAW5R6I0_9HYPH</name>
<proteinExistence type="inferred from homology"/>
<feature type="chain" id="PRO_5043745020" evidence="9">
    <location>
        <begin position="35"/>
        <end position="808"/>
    </location>
</feature>
<evidence type="ECO:0000313" key="14">
    <source>
        <dbReference type="Proteomes" id="UP001320898"/>
    </source>
</evidence>
<keyword evidence="4 8" id="KW-0812">Transmembrane</keyword>
<dbReference type="InterPro" id="IPR049142">
    <property type="entry name" value="MS_channel_1st"/>
</dbReference>
<dbReference type="PANTHER" id="PTHR30460:SF0">
    <property type="entry name" value="MODERATE CONDUCTANCE MECHANOSENSITIVE CHANNEL YBIO"/>
    <property type="match status" value="1"/>
</dbReference>
<dbReference type="InterPro" id="IPR045276">
    <property type="entry name" value="YbiO_bact"/>
</dbReference>
<dbReference type="Pfam" id="PF21082">
    <property type="entry name" value="MS_channel_3rd"/>
    <property type="match status" value="1"/>
</dbReference>
<feature type="transmembrane region" description="Helical" evidence="8">
    <location>
        <begin position="350"/>
        <end position="375"/>
    </location>
</feature>
<feature type="domain" description="Mechanosensitive ion channel MscS" evidence="10">
    <location>
        <begin position="605"/>
        <end position="670"/>
    </location>
</feature>
<dbReference type="GO" id="GO:0008381">
    <property type="term" value="F:mechanosensitive monoatomic ion channel activity"/>
    <property type="evidence" value="ECO:0007669"/>
    <property type="project" value="InterPro"/>
</dbReference>
<dbReference type="Gene3D" id="1.10.287.1260">
    <property type="match status" value="1"/>
</dbReference>
<dbReference type="EMBL" id="JALIDZ010000010">
    <property type="protein sequence ID" value="MCT8974120.1"/>
    <property type="molecule type" value="Genomic_DNA"/>
</dbReference>
<evidence type="ECO:0000256" key="4">
    <source>
        <dbReference type="ARBA" id="ARBA00022692"/>
    </source>
</evidence>
<comment type="similarity">
    <text evidence="2">Belongs to the MscS (TC 1.A.23) family.</text>
</comment>
<evidence type="ECO:0000256" key="9">
    <source>
        <dbReference type="SAM" id="SignalP"/>
    </source>
</evidence>
<evidence type="ECO:0000256" key="3">
    <source>
        <dbReference type="ARBA" id="ARBA00022475"/>
    </source>
</evidence>
<dbReference type="Gene3D" id="3.30.70.100">
    <property type="match status" value="1"/>
</dbReference>
<evidence type="ECO:0000256" key="6">
    <source>
        <dbReference type="ARBA" id="ARBA00023136"/>
    </source>
</evidence>
<feature type="transmembrane region" description="Helical" evidence="8">
    <location>
        <begin position="381"/>
        <end position="403"/>
    </location>
</feature>
<dbReference type="Proteomes" id="UP001320898">
    <property type="component" value="Unassembled WGS sequence"/>
</dbReference>
<dbReference type="GO" id="GO:0005886">
    <property type="term" value="C:plasma membrane"/>
    <property type="evidence" value="ECO:0007669"/>
    <property type="project" value="UniProtKB-SubCell"/>
</dbReference>
<dbReference type="Gene3D" id="2.30.30.60">
    <property type="match status" value="1"/>
</dbReference>
<dbReference type="Pfam" id="PF21088">
    <property type="entry name" value="MS_channel_1st"/>
    <property type="match status" value="1"/>
</dbReference>
<keyword evidence="6 8" id="KW-0472">Membrane</keyword>
<accession>A0AAW5R6I0</accession>
<comment type="caution">
    <text evidence="13">The sequence shown here is derived from an EMBL/GenBank/DDBJ whole genome shotgun (WGS) entry which is preliminary data.</text>
</comment>
<dbReference type="SUPFAM" id="SSF82689">
    <property type="entry name" value="Mechanosensitive channel protein MscS (YggB), C-terminal domain"/>
    <property type="match status" value="1"/>
</dbReference>
<evidence type="ECO:0000259" key="12">
    <source>
        <dbReference type="Pfam" id="PF21088"/>
    </source>
</evidence>
<feature type="transmembrane region" description="Helical" evidence="8">
    <location>
        <begin position="195"/>
        <end position="214"/>
    </location>
</feature>
<protein>
    <submittedName>
        <fullName evidence="13">Mechanosensitive ion channel family protein</fullName>
    </submittedName>
</protein>
<dbReference type="RefSeq" id="WP_261617702.1">
    <property type="nucleotide sequence ID" value="NZ_JALIDZ010000010.1"/>
</dbReference>
<dbReference type="InterPro" id="IPR011014">
    <property type="entry name" value="MscS_channel_TM-2"/>
</dbReference>
<dbReference type="InterPro" id="IPR011066">
    <property type="entry name" value="MscS_channel_C_sf"/>
</dbReference>
<feature type="transmembrane region" description="Helical" evidence="8">
    <location>
        <begin position="143"/>
        <end position="165"/>
    </location>
</feature>
<feature type="transmembrane region" description="Helical" evidence="8">
    <location>
        <begin position="226"/>
        <end position="248"/>
    </location>
</feature>
<feature type="compositionally biased region" description="Low complexity" evidence="7">
    <location>
        <begin position="793"/>
        <end position="808"/>
    </location>
</feature>
<evidence type="ECO:0000256" key="2">
    <source>
        <dbReference type="ARBA" id="ARBA00008017"/>
    </source>
</evidence>
<feature type="transmembrane region" description="Helical" evidence="8">
    <location>
        <begin position="499"/>
        <end position="525"/>
    </location>
</feature>
<evidence type="ECO:0000313" key="13">
    <source>
        <dbReference type="EMBL" id="MCT8974120.1"/>
    </source>
</evidence>
<dbReference type="Pfam" id="PF00924">
    <property type="entry name" value="MS_channel_2nd"/>
    <property type="match status" value="1"/>
</dbReference>
<feature type="compositionally biased region" description="Basic and acidic residues" evidence="7">
    <location>
        <begin position="783"/>
        <end position="792"/>
    </location>
</feature>
<evidence type="ECO:0000256" key="7">
    <source>
        <dbReference type="SAM" id="MobiDB-lite"/>
    </source>
</evidence>
<comment type="subcellular location">
    <subcellularLocation>
        <location evidence="1">Cell membrane</location>
        <topology evidence="1">Multi-pass membrane protein</topology>
    </subcellularLocation>
</comment>
<dbReference type="SUPFAM" id="SSF82861">
    <property type="entry name" value="Mechanosensitive channel protein MscS (YggB), transmembrane region"/>
    <property type="match status" value="1"/>
</dbReference>
<dbReference type="InterPro" id="IPR006685">
    <property type="entry name" value="MscS_channel_2nd"/>
</dbReference>
<reference evidence="13 14" key="1">
    <citation type="submission" date="2022-04" db="EMBL/GenBank/DDBJ databases">
        <authorList>
            <person name="Ye Y.-Q."/>
            <person name="Du Z.-J."/>
        </authorList>
    </citation>
    <scope>NUCLEOTIDE SEQUENCE [LARGE SCALE GENOMIC DNA]</scope>
    <source>
        <strain evidence="13 14">A6E488</strain>
    </source>
</reference>
<sequence length="808" mass="88357">MVTLGKVSRLFLGRLVPAAIFFAFLLATPALVSAQDAANTDANASQTVADELAPLSVNERQALVGRLTDAQVRDLLLYYLKVSAPAGADEGQTTAVLSVAALKSNITRLRDNLAAVLSRFDDLVDQYVGHMEQKLGITVGAGGVWFVIRFLVFFVAVGAAVEYAYRFVTRKMVERYEAAPADTERQKLTHAGGQLLHGLGAIVAFAVGYVGIFFTVWDGDLVRRDFVVVVLLAILITRISVAIVRFIFLPKHPGWRIMPVDDEAAAHFVRGTRRQLTLGTTLLLLATLGLMWEVDHDVWRLWALLSAIIFTASVCVFITRYRNHLLRAVETAIKDGSVPRWAEDAAGWSWFTLALSYVIVAFLIGIYDLLLGIGFDPVDAAIGFFILFVLNPYVTAVATGILAPDTPVSVKAKPVVYVTDPDDGERVKTSIDAQPAEAPGDADEAIEAAVESSPAVMHDRRVLKRVISITVLILSLAAFAMVIGVNVFSKTQEYPIAQFVLRVLLNVGIIALLGYIGWSFVASWIDRKLAEERVKSPEPEEHGEGPMMSSGTRLQTILPIVRKFVQISIAVMAVMVILASMGVNIAPLIAGAGVIGLAVGFGAQTLVKDLISGLFFLMDDAFRIGEYIECGDVAGTVEKFNARSLVLRGYLGAVYTVPYGDLGKVTNYSRDWVIMKLRFRVPYDTDIDLVRKIFKKIGQEMLEDPELGPNFIQPFKSQGVIKMDDSAFIVSGKFMTKPNKQWGVRKAVYEQVQQKFKEFGIKFAPKRVIVDVPQAEDLEEHEDDRQQAEDAKPAAPTAAAAAAVAAES</sequence>
<feature type="domain" description="Mechanosensitive ion channel transmembrane helices 2/3" evidence="12">
    <location>
        <begin position="567"/>
        <end position="604"/>
    </location>
</feature>
<feature type="region of interest" description="Disordered" evidence="7">
    <location>
        <begin position="776"/>
        <end position="808"/>
    </location>
</feature>
<dbReference type="InterPro" id="IPR023408">
    <property type="entry name" value="MscS_beta-dom_sf"/>
</dbReference>
<keyword evidence="14" id="KW-1185">Reference proteome</keyword>
<dbReference type="PANTHER" id="PTHR30460">
    <property type="entry name" value="MODERATE CONDUCTANCE MECHANOSENSITIVE CHANNEL YBIO"/>
    <property type="match status" value="1"/>
</dbReference>
<keyword evidence="3" id="KW-1003">Cell membrane</keyword>
<dbReference type="InterPro" id="IPR049278">
    <property type="entry name" value="MS_channel_C"/>
</dbReference>
<feature type="domain" description="Mechanosensitive ion channel MscS C-terminal" evidence="11">
    <location>
        <begin position="676"/>
        <end position="763"/>
    </location>
</feature>
<evidence type="ECO:0000256" key="1">
    <source>
        <dbReference type="ARBA" id="ARBA00004651"/>
    </source>
</evidence>
<evidence type="ECO:0000256" key="8">
    <source>
        <dbReference type="SAM" id="Phobius"/>
    </source>
</evidence>
<feature type="transmembrane region" description="Helical" evidence="8">
    <location>
        <begin position="588"/>
        <end position="607"/>
    </location>
</feature>
<keyword evidence="9" id="KW-0732">Signal</keyword>
<feature type="transmembrane region" description="Helical" evidence="8">
    <location>
        <begin position="276"/>
        <end position="292"/>
    </location>
</feature>
<feature type="transmembrane region" description="Helical" evidence="8">
    <location>
        <begin position="298"/>
        <end position="318"/>
    </location>
</feature>
<keyword evidence="5 8" id="KW-1133">Transmembrane helix</keyword>